<evidence type="ECO:0000313" key="3">
    <source>
        <dbReference type="Proteomes" id="UP001213000"/>
    </source>
</evidence>
<protein>
    <submittedName>
        <fullName evidence="2">Uncharacterized protein</fullName>
    </submittedName>
</protein>
<feature type="compositionally biased region" description="Basic and acidic residues" evidence="1">
    <location>
        <begin position="133"/>
        <end position="146"/>
    </location>
</feature>
<accession>A0AAD5VFN7</accession>
<organism evidence="2 3">
    <name type="scientific">Leucocoprinus birnbaumii</name>
    <dbReference type="NCBI Taxonomy" id="56174"/>
    <lineage>
        <taxon>Eukaryota</taxon>
        <taxon>Fungi</taxon>
        <taxon>Dikarya</taxon>
        <taxon>Basidiomycota</taxon>
        <taxon>Agaricomycotina</taxon>
        <taxon>Agaricomycetes</taxon>
        <taxon>Agaricomycetidae</taxon>
        <taxon>Agaricales</taxon>
        <taxon>Agaricineae</taxon>
        <taxon>Agaricaceae</taxon>
        <taxon>Leucocoprinus</taxon>
    </lineage>
</organism>
<reference evidence="2" key="1">
    <citation type="submission" date="2022-07" db="EMBL/GenBank/DDBJ databases">
        <title>Genome Sequence of Leucocoprinus birnbaumii.</title>
        <authorList>
            <person name="Buettner E."/>
        </authorList>
    </citation>
    <scope>NUCLEOTIDE SEQUENCE</scope>
    <source>
        <strain evidence="2">VT141</strain>
    </source>
</reference>
<comment type="caution">
    <text evidence="2">The sequence shown here is derived from an EMBL/GenBank/DDBJ whole genome shotgun (WGS) entry which is preliminary data.</text>
</comment>
<dbReference type="AlphaFoldDB" id="A0AAD5VFN7"/>
<sequence length="278" mass="31830">MSRVSISFSTQEVAQLQKTNNDLIYNFLQLITAEKPLPRQCEHGSWDVKLNCSKKPNSQMINIGRWYSFCSSCKKWQWASERLDVDNLFRVEEFATLISIRNLLRTVPEVVPEVASEAPGAEPSISALGTIEPPERPPEQVHESTFRKSRKGKGKKMSSRISGFTFHQARRRQKSTTTSSAAHILSTTITLVFWTENFMDPVFIEIFRPAWGAFCLNDHEAYLGQFGVRQLDAYEIYDKQSCSWNGIQWGKYIFPGTESVLFLRRQGVTCMPRFSALL</sequence>
<dbReference type="Proteomes" id="UP001213000">
    <property type="component" value="Unassembled WGS sequence"/>
</dbReference>
<evidence type="ECO:0000256" key="1">
    <source>
        <dbReference type="SAM" id="MobiDB-lite"/>
    </source>
</evidence>
<keyword evidence="3" id="KW-1185">Reference proteome</keyword>
<feature type="region of interest" description="Disordered" evidence="1">
    <location>
        <begin position="121"/>
        <end position="157"/>
    </location>
</feature>
<feature type="compositionally biased region" description="Basic residues" evidence="1">
    <location>
        <begin position="147"/>
        <end position="157"/>
    </location>
</feature>
<gene>
    <name evidence="2" type="ORF">NP233_g11888</name>
</gene>
<proteinExistence type="predicted"/>
<name>A0AAD5VFN7_9AGAR</name>
<evidence type="ECO:0000313" key="2">
    <source>
        <dbReference type="EMBL" id="KAJ3556839.1"/>
    </source>
</evidence>
<dbReference type="EMBL" id="JANIEX010001539">
    <property type="protein sequence ID" value="KAJ3556839.1"/>
    <property type="molecule type" value="Genomic_DNA"/>
</dbReference>